<dbReference type="GO" id="GO:0006508">
    <property type="term" value="P:proteolysis"/>
    <property type="evidence" value="ECO:0007669"/>
    <property type="project" value="UniProtKB-KW"/>
</dbReference>
<dbReference type="InterPro" id="IPR008580">
    <property type="entry name" value="PPPDE_dom"/>
</dbReference>
<reference evidence="5 7" key="1">
    <citation type="journal article" date="2012" name="Nature">
        <title>Algal genomes reveal evolutionary mosaicism and the fate of nucleomorphs.</title>
        <authorList>
            <consortium name="DOE Joint Genome Institute"/>
            <person name="Curtis B.A."/>
            <person name="Tanifuji G."/>
            <person name="Burki F."/>
            <person name="Gruber A."/>
            <person name="Irimia M."/>
            <person name="Maruyama S."/>
            <person name="Arias M.C."/>
            <person name="Ball S.G."/>
            <person name="Gile G.H."/>
            <person name="Hirakawa Y."/>
            <person name="Hopkins J.F."/>
            <person name="Kuo A."/>
            <person name="Rensing S.A."/>
            <person name="Schmutz J."/>
            <person name="Symeonidi A."/>
            <person name="Elias M."/>
            <person name="Eveleigh R.J."/>
            <person name="Herman E.K."/>
            <person name="Klute M.J."/>
            <person name="Nakayama T."/>
            <person name="Obornik M."/>
            <person name="Reyes-Prieto A."/>
            <person name="Armbrust E.V."/>
            <person name="Aves S.J."/>
            <person name="Beiko R.G."/>
            <person name="Coutinho P."/>
            <person name="Dacks J.B."/>
            <person name="Durnford D.G."/>
            <person name="Fast N.M."/>
            <person name="Green B.R."/>
            <person name="Grisdale C.J."/>
            <person name="Hempel F."/>
            <person name="Henrissat B."/>
            <person name="Hoppner M.P."/>
            <person name="Ishida K."/>
            <person name="Kim E."/>
            <person name="Koreny L."/>
            <person name="Kroth P.G."/>
            <person name="Liu Y."/>
            <person name="Malik S.B."/>
            <person name="Maier U.G."/>
            <person name="McRose D."/>
            <person name="Mock T."/>
            <person name="Neilson J.A."/>
            <person name="Onodera N.T."/>
            <person name="Poole A.M."/>
            <person name="Pritham E.J."/>
            <person name="Richards T.A."/>
            <person name="Rocap G."/>
            <person name="Roy S.W."/>
            <person name="Sarai C."/>
            <person name="Schaack S."/>
            <person name="Shirato S."/>
            <person name="Slamovits C.H."/>
            <person name="Spencer D.F."/>
            <person name="Suzuki S."/>
            <person name="Worden A.Z."/>
            <person name="Zauner S."/>
            <person name="Barry K."/>
            <person name="Bell C."/>
            <person name="Bharti A.K."/>
            <person name="Crow J.A."/>
            <person name="Grimwood J."/>
            <person name="Kramer R."/>
            <person name="Lindquist E."/>
            <person name="Lucas S."/>
            <person name="Salamov A."/>
            <person name="McFadden G.I."/>
            <person name="Lane C.E."/>
            <person name="Keeling P.J."/>
            <person name="Gray M.W."/>
            <person name="Grigoriev I.V."/>
            <person name="Archibald J.M."/>
        </authorList>
    </citation>
    <scope>NUCLEOTIDE SEQUENCE</scope>
    <source>
        <strain evidence="5 7">CCMP2712</strain>
    </source>
</reference>
<dbReference type="PANTHER" id="PTHR12378">
    <property type="entry name" value="DESUMOYLATING ISOPEPTIDASE"/>
    <property type="match status" value="1"/>
</dbReference>
<name>L1JLY3_GUITC</name>
<evidence type="ECO:0000313" key="5">
    <source>
        <dbReference type="EMBL" id="EKX49387.1"/>
    </source>
</evidence>
<dbReference type="SMART" id="SM01179">
    <property type="entry name" value="DUF862"/>
    <property type="match status" value="1"/>
</dbReference>
<keyword evidence="2" id="KW-0645">Protease</keyword>
<dbReference type="EnsemblProtists" id="EKX49387">
    <property type="protein sequence ID" value="EKX49387"/>
    <property type="gene ID" value="GUITHDRAFT_93370"/>
</dbReference>
<dbReference type="STRING" id="905079.L1JLY3"/>
<feature type="domain" description="PPPDE" evidence="4">
    <location>
        <begin position="6"/>
        <end position="146"/>
    </location>
</feature>
<dbReference type="eggNOG" id="KOG0324">
    <property type="taxonomic scope" value="Eukaryota"/>
</dbReference>
<evidence type="ECO:0000256" key="3">
    <source>
        <dbReference type="ARBA" id="ARBA00022801"/>
    </source>
</evidence>
<keyword evidence="7" id="KW-1185">Reference proteome</keyword>
<dbReference type="GO" id="GO:0070646">
    <property type="term" value="P:protein modification by small protein removal"/>
    <property type="evidence" value="ECO:0007669"/>
    <property type="project" value="TreeGrafter"/>
</dbReference>
<evidence type="ECO:0000256" key="2">
    <source>
        <dbReference type="ARBA" id="ARBA00022670"/>
    </source>
</evidence>
<dbReference type="PANTHER" id="PTHR12378:SF7">
    <property type="entry name" value="DESUMOYLATING ISOPEPTIDASE 1"/>
    <property type="match status" value="1"/>
</dbReference>
<dbReference type="InterPro" id="IPR042266">
    <property type="entry name" value="PPPDE_sf"/>
</dbReference>
<proteinExistence type="inferred from homology"/>
<dbReference type="KEGG" id="gtt:GUITHDRAFT_93370"/>
<evidence type="ECO:0000259" key="4">
    <source>
        <dbReference type="PROSITE" id="PS51858"/>
    </source>
</evidence>
<organism evidence="5">
    <name type="scientific">Guillardia theta (strain CCMP2712)</name>
    <name type="common">Cryptophyte</name>
    <dbReference type="NCBI Taxonomy" id="905079"/>
    <lineage>
        <taxon>Eukaryota</taxon>
        <taxon>Cryptophyceae</taxon>
        <taxon>Pyrenomonadales</taxon>
        <taxon>Geminigeraceae</taxon>
        <taxon>Guillardia</taxon>
    </lineage>
</organism>
<comment type="similarity">
    <text evidence="1">Belongs to the DeSI family.</text>
</comment>
<keyword evidence="3" id="KW-0378">Hydrolase</keyword>
<dbReference type="EMBL" id="JH992982">
    <property type="protein sequence ID" value="EKX49387.1"/>
    <property type="molecule type" value="Genomic_DNA"/>
</dbReference>
<dbReference type="RefSeq" id="XP_005836367.1">
    <property type="nucleotide sequence ID" value="XM_005836310.1"/>
</dbReference>
<dbReference type="Pfam" id="PF05903">
    <property type="entry name" value="Peptidase_C97"/>
    <property type="match status" value="1"/>
</dbReference>
<reference evidence="7" key="2">
    <citation type="submission" date="2012-11" db="EMBL/GenBank/DDBJ databases">
        <authorList>
            <person name="Kuo A."/>
            <person name="Curtis B.A."/>
            <person name="Tanifuji G."/>
            <person name="Burki F."/>
            <person name="Gruber A."/>
            <person name="Irimia M."/>
            <person name="Maruyama S."/>
            <person name="Arias M.C."/>
            <person name="Ball S.G."/>
            <person name="Gile G.H."/>
            <person name="Hirakawa Y."/>
            <person name="Hopkins J.F."/>
            <person name="Rensing S.A."/>
            <person name="Schmutz J."/>
            <person name="Symeonidi A."/>
            <person name="Elias M."/>
            <person name="Eveleigh R.J."/>
            <person name="Herman E.K."/>
            <person name="Klute M.J."/>
            <person name="Nakayama T."/>
            <person name="Obornik M."/>
            <person name="Reyes-Prieto A."/>
            <person name="Armbrust E.V."/>
            <person name="Aves S.J."/>
            <person name="Beiko R.G."/>
            <person name="Coutinho P."/>
            <person name="Dacks J.B."/>
            <person name="Durnford D.G."/>
            <person name="Fast N.M."/>
            <person name="Green B.R."/>
            <person name="Grisdale C."/>
            <person name="Hempe F."/>
            <person name="Henrissat B."/>
            <person name="Hoppner M.P."/>
            <person name="Ishida K.-I."/>
            <person name="Kim E."/>
            <person name="Koreny L."/>
            <person name="Kroth P.G."/>
            <person name="Liu Y."/>
            <person name="Malik S.-B."/>
            <person name="Maier U.G."/>
            <person name="McRose D."/>
            <person name="Mock T."/>
            <person name="Neilson J.A."/>
            <person name="Onodera N.T."/>
            <person name="Poole A.M."/>
            <person name="Pritham E.J."/>
            <person name="Richards T.A."/>
            <person name="Rocap G."/>
            <person name="Roy S.W."/>
            <person name="Sarai C."/>
            <person name="Schaack S."/>
            <person name="Shirato S."/>
            <person name="Slamovits C.H."/>
            <person name="Spencer D.F."/>
            <person name="Suzuki S."/>
            <person name="Worden A.Z."/>
            <person name="Zauner S."/>
            <person name="Barry K."/>
            <person name="Bell C."/>
            <person name="Bharti A.K."/>
            <person name="Crow J.A."/>
            <person name="Grimwood J."/>
            <person name="Kramer R."/>
            <person name="Lindquist E."/>
            <person name="Lucas S."/>
            <person name="Salamov A."/>
            <person name="McFadden G.I."/>
            <person name="Lane C.E."/>
            <person name="Keeling P.J."/>
            <person name="Gray M.W."/>
            <person name="Grigoriev I.V."/>
            <person name="Archibald J.M."/>
        </authorList>
    </citation>
    <scope>NUCLEOTIDE SEQUENCE</scope>
    <source>
        <strain evidence="7">CCMP2712</strain>
    </source>
</reference>
<protein>
    <recommendedName>
        <fullName evidence="4">PPPDE domain-containing protein</fullName>
    </recommendedName>
</protein>
<gene>
    <name evidence="5" type="ORF">GUITHDRAFT_93370</name>
</gene>
<dbReference type="HOGENOM" id="CLU_1043714_0_0_1"/>
<dbReference type="AlphaFoldDB" id="L1JLY3"/>
<evidence type="ECO:0000313" key="6">
    <source>
        <dbReference type="EnsemblProtists" id="EKX49387"/>
    </source>
</evidence>
<reference evidence="6" key="3">
    <citation type="submission" date="2016-03" db="UniProtKB">
        <authorList>
            <consortium name="EnsemblProtists"/>
        </authorList>
    </citation>
    <scope>IDENTIFICATION</scope>
</reference>
<dbReference type="Gene3D" id="3.90.1720.30">
    <property type="entry name" value="PPPDE domains"/>
    <property type="match status" value="1"/>
</dbReference>
<dbReference type="Proteomes" id="UP000011087">
    <property type="component" value="Unassembled WGS sequence"/>
</dbReference>
<accession>L1JLY3</accession>
<dbReference type="GeneID" id="17305966"/>
<evidence type="ECO:0000313" key="7">
    <source>
        <dbReference type="Proteomes" id="UP000011087"/>
    </source>
</evidence>
<dbReference type="PaxDb" id="55529-EKX49387"/>
<dbReference type="PROSITE" id="PS51858">
    <property type="entry name" value="PPPDE"/>
    <property type="match status" value="1"/>
</dbReference>
<sequence>MSSPASSVVLHVYDLSNGLARQMSQAFLGKQIDGIWHTGVVSYGKEFFFGGGIQVGMPGRTPYGHPVDRIDLGETRIPEDVFIEFLNDISPRFSMDTYDLLRNNCNHFSQEAAKFLTGKSIPDYITGLPDDVMQTPLGGMIRQMLDRVQDYARQNAGTSMPVFTEPTVTAHPHASLELPFISSYDKPFLLHDKGDNGQMNMSKLRSLHEARHRDAGTEATSEESRAMDALEEYLKLPVDCGEPLPRECYRFLAKILADGLCTPGAPC</sequence>
<dbReference type="OrthoDB" id="21221at2759"/>
<evidence type="ECO:0000256" key="1">
    <source>
        <dbReference type="ARBA" id="ARBA00008140"/>
    </source>
</evidence>
<dbReference type="GO" id="GO:0008233">
    <property type="term" value="F:peptidase activity"/>
    <property type="evidence" value="ECO:0007669"/>
    <property type="project" value="UniProtKB-KW"/>
</dbReference>